<dbReference type="EMBL" id="JANPWB010000002">
    <property type="protein sequence ID" value="KAJ1207439.1"/>
    <property type="molecule type" value="Genomic_DNA"/>
</dbReference>
<protein>
    <submittedName>
        <fullName evidence="2">Uncharacterized protein</fullName>
    </submittedName>
</protein>
<gene>
    <name evidence="2" type="ORF">NDU88_002830</name>
</gene>
<feature type="region of interest" description="Disordered" evidence="1">
    <location>
        <begin position="167"/>
        <end position="194"/>
    </location>
</feature>
<dbReference type="AlphaFoldDB" id="A0AAV7W0F4"/>
<reference evidence="2" key="1">
    <citation type="journal article" date="2022" name="bioRxiv">
        <title>Sequencing and chromosome-scale assembly of the giantPleurodeles waltlgenome.</title>
        <authorList>
            <person name="Brown T."/>
            <person name="Elewa A."/>
            <person name="Iarovenko S."/>
            <person name="Subramanian E."/>
            <person name="Araus A.J."/>
            <person name="Petzold A."/>
            <person name="Susuki M."/>
            <person name="Suzuki K.-i.T."/>
            <person name="Hayashi T."/>
            <person name="Toyoda A."/>
            <person name="Oliveira C."/>
            <person name="Osipova E."/>
            <person name="Leigh N.D."/>
            <person name="Simon A."/>
            <person name="Yun M.H."/>
        </authorList>
    </citation>
    <scope>NUCLEOTIDE SEQUENCE</scope>
    <source>
        <strain evidence="2">20211129_DDA</strain>
        <tissue evidence="2">Liver</tissue>
    </source>
</reference>
<organism evidence="2 3">
    <name type="scientific">Pleurodeles waltl</name>
    <name type="common">Iberian ribbed newt</name>
    <dbReference type="NCBI Taxonomy" id="8319"/>
    <lineage>
        <taxon>Eukaryota</taxon>
        <taxon>Metazoa</taxon>
        <taxon>Chordata</taxon>
        <taxon>Craniata</taxon>
        <taxon>Vertebrata</taxon>
        <taxon>Euteleostomi</taxon>
        <taxon>Amphibia</taxon>
        <taxon>Batrachia</taxon>
        <taxon>Caudata</taxon>
        <taxon>Salamandroidea</taxon>
        <taxon>Salamandridae</taxon>
        <taxon>Pleurodelinae</taxon>
        <taxon>Pleurodeles</taxon>
    </lineage>
</organism>
<evidence type="ECO:0000256" key="1">
    <source>
        <dbReference type="SAM" id="MobiDB-lite"/>
    </source>
</evidence>
<name>A0AAV7W0F4_PLEWA</name>
<comment type="caution">
    <text evidence="2">The sequence shown here is derived from an EMBL/GenBank/DDBJ whole genome shotgun (WGS) entry which is preliminary data.</text>
</comment>
<evidence type="ECO:0000313" key="2">
    <source>
        <dbReference type="EMBL" id="KAJ1207439.1"/>
    </source>
</evidence>
<evidence type="ECO:0000313" key="3">
    <source>
        <dbReference type="Proteomes" id="UP001066276"/>
    </source>
</evidence>
<proteinExistence type="predicted"/>
<feature type="region of interest" description="Disordered" evidence="1">
    <location>
        <begin position="229"/>
        <end position="254"/>
    </location>
</feature>
<sequence length="254" mass="26282">MLVSSLTAGDAVPEPHSGGDAVPAPGLGVEAMLSDIRKSLATLAALPAVVAVQPSQAQAAVPAPPSYTVHALAGPNSQLTMQDPTAQALGAVAQLLANINTSATPPPPTAPWANDSLQNLVLELKRQVEALAAAHSIPPLQATVGDTDVTPAPGTLPLITTLVKEKGKAADTNNDSSKINKSVDGPGQDTLLSGPGKLAAHVDAEVKEKMWKGEFVDIFTLIKAKRREIETKDKEVKASPTSDKKPKVEENITN</sequence>
<feature type="region of interest" description="Disordered" evidence="1">
    <location>
        <begin position="1"/>
        <end position="23"/>
    </location>
</feature>
<dbReference type="Proteomes" id="UP001066276">
    <property type="component" value="Chromosome 1_2"/>
</dbReference>
<accession>A0AAV7W0F4</accession>
<feature type="compositionally biased region" description="Polar residues" evidence="1">
    <location>
        <begin position="171"/>
        <end position="180"/>
    </location>
</feature>
<keyword evidence="3" id="KW-1185">Reference proteome</keyword>